<dbReference type="Proteomes" id="UP000254259">
    <property type="component" value="Plasmid CBM2636_mp"/>
</dbReference>
<protein>
    <submittedName>
        <fullName evidence="1">Uncharacterized protein</fullName>
    </submittedName>
</protein>
<gene>
    <name evidence="1" type="ORF">CBM2636_MP21681</name>
</gene>
<name>A0A9Q7UX63_9BURK</name>
<dbReference type="EMBL" id="LT984814">
    <property type="protein sequence ID" value="SPD68831.1"/>
    <property type="molecule type" value="Genomic_DNA"/>
</dbReference>
<dbReference type="RefSeq" id="WP_240991374.1">
    <property type="nucleotide sequence ID" value="NZ_LT984814.1"/>
</dbReference>
<geneLocation type="plasmid" evidence="2">
    <name>cbm2636_mp</name>
</geneLocation>
<evidence type="ECO:0000313" key="2">
    <source>
        <dbReference type="Proteomes" id="UP000254259"/>
    </source>
</evidence>
<dbReference type="AlphaFoldDB" id="A0A9Q7UX63"/>
<evidence type="ECO:0000313" key="1">
    <source>
        <dbReference type="EMBL" id="SPD68831.1"/>
    </source>
</evidence>
<organism evidence="1 2">
    <name type="scientific">Cupriavidus taiwanensis</name>
    <dbReference type="NCBI Taxonomy" id="164546"/>
    <lineage>
        <taxon>Bacteria</taxon>
        <taxon>Pseudomonadati</taxon>
        <taxon>Pseudomonadota</taxon>
        <taxon>Betaproteobacteria</taxon>
        <taxon>Burkholderiales</taxon>
        <taxon>Burkholderiaceae</taxon>
        <taxon>Cupriavidus</taxon>
    </lineage>
</organism>
<accession>A0A9Q7UX63</accession>
<keyword evidence="1" id="KW-0614">Plasmid</keyword>
<proteinExistence type="predicted"/>
<sequence>MRFRDTAAAWRRAGAALLALALAAAWRRAGAALLALALAAPLSGAAAWFGSDEKRLAAEADRFVADKPAELQRILHTLYMEGEWNAVLNLDLLGLAAIEAGRPRLAERAFDMAAARILRVYADDPHARQARSLWSAESVKDWKGEPYERAMTFYYRGLLYAHAGDYQNARAAFLQADIQNAFGQYEQPDGGHGSFALMAWLAAWASQCAGDPARAAELAARAAGAAEPFYAQTRGALPRHLSLFEAGLGPEKVTLGETRSLLGFLPQGAAPGAPRIGYGAQVKPLAAGTAASLDRVALTRGGRPIQGILDGKAVFKENTATLADAAGALSSGLAQAAVSGASSGNASLAQGLGAAGAAGSLLSLAAGALSGAANAEADTRYWASLPKTIYIEALAAPLAQPAVQFSFAAGGKPRAALLQGRQGDCSLAWGREHSAFDGEHGGVANPAPWPAEPVESGRERANAVLRNELLVLPFGP</sequence>
<reference evidence="1 2" key="1">
    <citation type="submission" date="2018-01" db="EMBL/GenBank/DDBJ databases">
        <authorList>
            <person name="Clerissi C."/>
        </authorList>
    </citation>
    <scope>NUCLEOTIDE SEQUENCE [LARGE SCALE GENOMIC DNA]</scope>
    <source>
        <strain evidence="1">Cupriavidus taiwanensis SWF 66322</strain>
        <plasmid evidence="2">cbm2636_mp</plasmid>
    </source>
</reference>